<dbReference type="InterPro" id="IPR036736">
    <property type="entry name" value="ACP-like_sf"/>
</dbReference>
<evidence type="ECO:0000256" key="1">
    <source>
        <dbReference type="ARBA" id="ARBA00022450"/>
    </source>
</evidence>
<evidence type="ECO:0000313" key="6">
    <source>
        <dbReference type="Proteomes" id="UP000651452"/>
    </source>
</evidence>
<dbReference type="SMART" id="SM00822">
    <property type="entry name" value="PKS_KR"/>
    <property type="match status" value="1"/>
</dbReference>
<evidence type="ECO:0000313" key="5">
    <source>
        <dbReference type="EMBL" id="KAF9701869.1"/>
    </source>
</evidence>
<dbReference type="InterPro" id="IPR013968">
    <property type="entry name" value="PKS_KR"/>
</dbReference>
<dbReference type="InterPro" id="IPR036291">
    <property type="entry name" value="NAD(P)-bd_dom_sf"/>
</dbReference>
<keyword evidence="1" id="KW-0596">Phosphopantetheine</keyword>
<dbReference type="InterPro" id="IPR009081">
    <property type="entry name" value="PP-bd_ACP"/>
</dbReference>
<dbReference type="SUPFAM" id="SSF47336">
    <property type="entry name" value="ACP-like"/>
    <property type="match status" value="1"/>
</dbReference>
<gene>
    <name evidence="5" type="ORF">EKO04_000886</name>
</gene>
<reference evidence="5" key="2">
    <citation type="submission" date="2020-09" db="EMBL/GenBank/DDBJ databases">
        <title>Reference genome assembly for Australian Ascochyta lentis isolate Al4.</title>
        <authorList>
            <person name="Lee R.C."/>
            <person name="Farfan-Caceres L.M."/>
            <person name="Debler J.W."/>
            <person name="Williams A.H."/>
            <person name="Henares B.M."/>
        </authorList>
    </citation>
    <scope>NUCLEOTIDE SEQUENCE</scope>
    <source>
        <strain evidence="5">Al4</strain>
    </source>
</reference>
<dbReference type="GO" id="GO:0004312">
    <property type="term" value="F:fatty acid synthase activity"/>
    <property type="evidence" value="ECO:0007669"/>
    <property type="project" value="TreeGrafter"/>
</dbReference>
<dbReference type="AlphaFoldDB" id="A0A8H7JCD9"/>
<dbReference type="InterPro" id="IPR006162">
    <property type="entry name" value="Ppantetheine_attach_site"/>
</dbReference>
<dbReference type="EMBL" id="RZGK01000002">
    <property type="protein sequence ID" value="KAF9701869.1"/>
    <property type="molecule type" value="Genomic_DNA"/>
</dbReference>
<dbReference type="Pfam" id="PF08659">
    <property type="entry name" value="KR"/>
    <property type="match status" value="1"/>
</dbReference>
<protein>
    <recommendedName>
        <fullName evidence="4">Ketoreductase domain-containing protein</fullName>
    </recommendedName>
</protein>
<keyword evidence="6" id="KW-1185">Reference proteome</keyword>
<name>A0A8H7JCD9_9PLEO</name>
<dbReference type="Proteomes" id="UP000651452">
    <property type="component" value="Unassembled WGS sequence"/>
</dbReference>
<dbReference type="OrthoDB" id="329835at2759"/>
<dbReference type="GO" id="GO:0006633">
    <property type="term" value="P:fatty acid biosynthetic process"/>
    <property type="evidence" value="ECO:0007669"/>
    <property type="project" value="TreeGrafter"/>
</dbReference>
<dbReference type="InterPro" id="IPR057326">
    <property type="entry name" value="KR_dom"/>
</dbReference>
<accession>A0A8H7JCD9</accession>
<comment type="caution">
    <text evidence="5">The sequence shown here is derived from an EMBL/GenBank/DDBJ whole genome shotgun (WGS) entry which is preliminary data.</text>
</comment>
<dbReference type="PROSITE" id="PS00012">
    <property type="entry name" value="PHOSPHOPANTETHEINE"/>
    <property type="match status" value="1"/>
</dbReference>
<dbReference type="Gene3D" id="3.40.50.720">
    <property type="entry name" value="NAD(P)-binding Rossmann-like Domain"/>
    <property type="match status" value="1"/>
</dbReference>
<dbReference type="GO" id="GO:0044550">
    <property type="term" value="P:secondary metabolite biosynthetic process"/>
    <property type="evidence" value="ECO:0007669"/>
    <property type="project" value="TreeGrafter"/>
</dbReference>
<dbReference type="PANTHER" id="PTHR43775:SF20">
    <property type="entry name" value="HYBRID PKS-NRPS SYNTHETASE APDA"/>
    <property type="match status" value="1"/>
</dbReference>
<dbReference type="SUPFAM" id="SSF51735">
    <property type="entry name" value="NAD(P)-binding Rossmann-fold domains"/>
    <property type="match status" value="1"/>
</dbReference>
<dbReference type="Pfam" id="PF00550">
    <property type="entry name" value="PP-binding"/>
    <property type="match status" value="1"/>
</dbReference>
<keyword evidence="3" id="KW-0808">Transferase</keyword>
<dbReference type="Gene3D" id="1.10.1200.10">
    <property type="entry name" value="ACP-like"/>
    <property type="match status" value="1"/>
</dbReference>
<reference evidence="5" key="1">
    <citation type="submission" date="2018-12" db="EMBL/GenBank/DDBJ databases">
        <authorList>
            <person name="Syme R.A."/>
            <person name="Farfan-Caceres L."/>
            <person name="Lichtenzveig J."/>
        </authorList>
    </citation>
    <scope>NUCLEOTIDE SEQUENCE</scope>
    <source>
        <strain evidence="5">Al4</strain>
    </source>
</reference>
<feature type="domain" description="Ketoreductase" evidence="4">
    <location>
        <begin position="70"/>
        <end position="249"/>
    </location>
</feature>
<evidence type="ECO:0000256" key="3">
    <source>
        <dbReference type="ARBA" id="ARBA00022679"/>
    </source>
</evidence>
<proteinExistence type="predicted"/>
<organism evidence="5 6">
    <name type="scientific">Ascochyta lentis</name>
    <dbReference type="NCBI Taxonomy" id="205686"/>
    <lineage>
        <taxon>Eukaryota</taxon>
        <taxon>Fungi</taxon>
        <taxon>Dikarya</taxon>
        <taxon>Ascomycota</taxon>
        <taxon>Pezizomycotina</taxon>
        <taxon>Dothideomycetes</taxon>
        <taxon>Pleosporomycetidae</taxon>
        <taxon>Pleosporales</taxon>
        <taxon>Pleosporineae</taxon>
        <taxon>Didymellaceae</taxon>
        <taxon>Ascochyta</taxon>
    </lineage>
</organism>
<dbReference type="PANTHER" id="PTHR43775">
    <property type="entry name" value="FATTY ACID SYNTHASE"/>
    <property type="match status" value="1"/>
</dbReference>
<dbReference type="InterPro" id="IPR050091">
    <property type="entry name" value="PKS_NRPS_Biosynth_Enz"/>
</dbReference>
<sequence>MFVALVEKQVSNSAPPSSPAVHGCIVPVQDIAKTSLSSVPPAGVFDRTTAETVTAKLLPPNHAGLFSADKTYLLLGLAGDLGISIAHWLFDNGARHVVLASRNPVVPQSVVDHAATVKGANLRFMAIDICSTESLAAAWAEIHASMPPVAGVMNGAMVMRDRLFADQPWADFSAVMAPKVTGTQNLVALLDREAKPEQLEFVVFFSSAVAVAGNAGQTAYGASNWFMQGTASQLRRRGTPACVVHIGHVSGLGYVHRHEKRKMIEDALHVLMAAVSETDLLDMLAEAIVGGRPRGGGPAEIITGIRGDIRAYSWREQPRLWHYLQSDEDSDEATDQDGGNLSLKTQLAAAVGDPDACLELLLKGFGAALCSMLHMKPDELEGNMPVASLGIDSLVAVRIREWFTQYVGVEVSVLKVMSANVALLDLCKDVLAVWRQQTNAHETK</sequence>
<evidence type="ECO:0000256" key="2">
    <source>
        <dbReference type="ARBA" id="ARBA00022553"/>
    </source>
</evidence>
<keyword evidence="2" id="KW-0597">Phosphoprotein</keyword>
<evidence type="ECO:0000259" key="4">
    <source>
        <dbReference type="SMART" id="SM00822"/>
    </source>
</evidence>